<comment type="caution">
    <text evidence="6">The sequence shown here is derived from an EMBL/GenBank/DDBJ whole genome shotgun (WGS) entry which is preliminary data.</text>
</comment>
<comment type="cofactor">
    <cofactor evidence="1">
        <name>pantetheine 4'-phosphate</name>
        <dbReference type="ChEBI" id="CHEBI:47942"/>
    </cofactor>
</comment>
<dbReference type="Pfam" id="PF13193">
    <property type="entry name" value="AMP-binding_C"/>
    <property type="match status" value="1"/>
</dbReference>
<gene>
    <name evidence="6" type="ORF">I7412_30685</name>
</gene>
<name>A0A937RQC5_9ACTN</name>
<keyword evidence="2" id="KW-0596">Phosphopantetheine</keyword>
<dbReference type="InterPro" id="IPR001031">
    <property type="entry name" value="Thioesterase"/>
</dbReference>
<dbReference type="SMART" id="SM00823">
    <property type="entry name" value="PKS_PP"/>
    <property type="match status" value="1"/>
</dbReference>
<dbReference type="InterPro" id="IPR025110">
    <property type="entry name" value="AMP-bd_C"/>
</dbReference>
<proteinExistence type="predicted"/>
<dbReference type="SUPFAM" id="SSF47336">
    <property type="entry name" value="ACP-like"/>
    <property type="match status" value="1"/>
</dbReference>
<dbReference type="PROSITE" id="PS00455">
    <property type="entry name" value="AMP_BINDING"/>
    <property type="match status" value="1"/>
</dbReference>
<dbReference type="GO" id="GO:0031177">
    <property type="term" value="F:phosphopantetheine binding"/>
    <property type="evidence" value="ECO:0007669"/>
    <property type="project" value="InterPro"/>
</dbReference>
<dbReference type="Pfam" id="PF00501">
    <property type="entry name" value="AMP-binding"/>
    <property type="match status" value="1"/>
</dbReference>
<evidence type="ECO:0000313" key="6">
    <source>
        <dbReference type="EMBL" id="MBL7631449.1"/>
    </source>
</evidence>
<dbReference type="InterPro" id="IPR020806">
    <property type="entry name" value="PKS_PP-bd"/>
</dbReference>
<feature type="compositionally biased region" description="Low complexity" evidence="4">
    <location>
        <begin position="221"/>
        <end position="236"/>
    </location>
</feature>
<dbReference type="Pfam" id="PF00550">
    <property type="entry name" value="PP-binding"/>
    <property type="match status" value="1"/>
</dbReference>
<dbReference type="PANTHER" id="PTHR45527:SF1">
    <property type="entry name" value="FATTY ACID SYNTHASE"/>
    <property type="match status" value="1"/>
</dbReference>
<dbReference type="Gene3D" id="3.30.300.30">
    <property type="match status" value="1"/>
</dbReference>
<dbReference type="SUPFAM" id="SSF53474">
    <property type="entry name" value="alpha/beta-Hydrolases"/>
    <property type="match status" value="1"/>
</dbReference>
<dbReference type="Pfam" id="PF00975">
    <property type="entry name" value="Thioesterase"/>
    <property type="match status" value="1"/>
</dbReference>
<evidence type="ECO:0000256" key="1">
    <source>
        <dbReference type="ARBA" id="ARBA00001957"/>
    </source>
</evidence>
<feature type="region of interest" description="Disordered" evidence="4">
    <location>
        <begin position="69"/>
        <end position="89"/>
    </location>
</feature>
<dbReference type="Gene3D" id="3.40.50.1820">
    <property type="entry name" value="alpha/beta hydrolase"/>
    <property type="match status" value="1"/>
</dbReference>
<evidence type="ECO:0000256" key="2">
    <source>
        <dbReference type="ARBA" id="ARBA00022450"/>
    </source>
</evidence>
<dbReference type="GO" id="GO:0043041">
    <property type="term" value="P:amino acid activation for nonribosomal peptide biosynthetic process"/>
    <property type="evidence" value="ECO:0007669"/>
    <property type="project" value="TreeGrafter"/>
</dbReference>
<feature type="compositionally biased region" description="Polar residues" evidence="4">
    <location>
        <begin position="812"/>
        <end position="821"/>
    </location>
</feature>
<dbReference type="InterPro" id="IPR045851">
    <property type="entry name" value="AMP-bd_C_sf"/>
</dbReference>
<dbReference type="InterPro" id="IPR020802">
    <property type="entry name" value="TesA-like"/>
</dbReference>
<evidence type="ECO:0000256" key="4">
    <source>
        <dbReference type="SAM" id="MobiDB-lite"/>
    </source>
</evidence>
<evidence type="ECO:0000313" key="7">
    <source>
        <dbReference type="Proteomes" id="UP000604475"/>
    </source>
</evidence>
<sequence length="1001" mass="105428">MSGPRPRPSVQPLTANELDGDVVDRFRLVARLCATELAVSAPRGTLTYAELDHWSDDLARRLLDRAHESAETGEARFSDRASRAAADRQGAPDRPVAILLGHDPAAVVAMIGVLKAGRPFLALDSSLPPDRLARVLELADADLCVCGGPALGYTVGGTGADLGGTDVAPDPARLLPPWVERIEIGVPPPGRPEPTSLAPFAVSAATQAPGPADGRAGGRAAGAQTTPGGLAGPSGRAPRRSGGDLAMLIFTSGSTGTPKGVMWNHRTLLRHVSVFQDGVGLTADDRLGLLLPYSFISGASMVFRSLLTGATLSMYDPRAHGMRALPAWLRAERPTVLWFTPSLLRAVAGALDPGEVLGSVRCVTTASDALHARDARLLRQHLPYEAAVVVSYGSSEAGLVTLGITGPGEPLPDGVLPAGVPQPGTAVRLLRDDGTEAAPGEAGEIVVAGRYLTGGYWRDPEQTAARYGVGDDGVPYYRSGDAGRFGPDGLLRITGRLDGMVKVRGYLVEPIEIEAALLSSEEVSDAVVATDASTEPARLVAYVVPSPSSRPSPASIRRLLRARLPAYMVPSTVMILPALPRTERGKVDRKALPPAPPALAGDLPRNDWEEAVAGLWARVLDLDSVGIHDDFLELGGDSLAAQDVVSRLFEELGVRLPTSVLAQAPTVAELAAVAAQASSSASRITPRHPDVIPLRTGGTGVPLFCFSGAGGLAIAMLALAANFDGERPVYGLQAHGLERRGLPDWTVEAAARRHVRALRLLAPRGPYLLVGHSFGGLVALETAHLLRAAGEHVGLLALIDSTPPGGLRVSMTGSIVSSQHSGGPEQAGGSYSWDKPPRAWPPRPAPPADGQTSAARRALDRAPRFLSDRAPRFLTDRADLLRTMAHRASRIGLVPLTGLVQFPDDRQFRTFYDQGRLVSMTYRPAPWTGRALLWQAAAKVSNPELRPVSGPWAQLLTGRDAVARTVVGNHDSILREPLVGALADDIRARIAHLDQDVSGGS</sequence>
<organism evidence="6 7">
    <name type="scientific">Frankia nepalensis</name>
    <dbReference type="NCBI Taxonomy" id="1836974"/>
    <lineage>
        <taxon>Bacteria</taxon>
        <taxon>Bacillati</taxon>
        <taxon>Actinomycetota</taxon>
        <taxon>Actinomycetes</taxon>
        <taxon>Frankiales</taxon>
        <taxon>Frankiaceae</taxon>
        <taxon>Frankia</taxon>
    </lineage>
</organism>
<feature type="compositionally biased region" description="Basic and acidic residues" evidence="4">
    <location>
        <begin position="69"/>
        <end position="86"/>
    </location>
</feature>
<dbReference type="PANTHER" id="PTHR45527">
    <property type="entry name" value="NONRIBOSOMAL PEPTIDE SYNTHETASE"/>
    <property type="match status" value="1"/>
</dbReference>
<feature type="region of interest" description="Disordered" evidence="4">
    <location>
        <begin position="812"/>
        <end position="857"/>
    </location>
</feature>
<dbReference type="FunFam" id="1.10.1200.10:FF:000005">
    <property type="entry name" value="Nonribosomal peptide synthetase 1"/>
    <property type="match status" value="1"/>
</dbReference>
<evidence type="ECO:0000259" key="5">
    <source>
        <dbReference type="PROSITE" id="PS50075"/>
    </source>
</evidence>
<dbReference type="Proteomes" id="UP000604475">
    <property type="component" value="Unassembled WGS sequence"/>
</dbReference>
<protein>
    <submittedName>
        <fullName evidence="6">AMP-binding protein</fullName>
    </submittedName>
</protein>
<accession>A0A937RQC5</accession>
<dbReference type="Gene3D" id="1.10.1200.10">
    <property type="entry name" value="ACP-like"/>
    <property type="match status" value="1"/>
</dbReference>
<dbReference type="EMBL" id="JAEACQ010000272">
    <property type="protein sequence ID" value="MBL7631449.1"/>
    <property type="molecule type" value="Genomic_DNA"/>
</dbReference>
<keyword evidence="3" id="KW-0597">Phosphoprotein</keyword>
<feature type="domain" description="Carrier" evidence="5">
    <location>
        <begin position="603"/>
        <end position="678"/>
    </location>
</feature>
<dbReference type="SMART" id="SM00824">
    <property type="entry name" value="PKS_TE"/>
    <property type="match status" value="1"/>
</dbReference>
<dbReference type="InterPro" id="IPR020845">
    <property type="entry name" value="AMP-binding_CS"/>
</dbReference>
<dbReference type="GO" id="GO:0044550">
    <property type="term" value="P:secondary metabolite biosynthetic process"/>
    <property type="evidence" value="ECO:0007669"/>
    <property type="project" value="TreeGrafter"/>
</dbReference>
<dbReference type="SUPFAM" id="SSF56801">
    <property type="entry name" value="Acetyl-CoA synthetase-like"/>
    <property type="match status" value="1"/>
</dbReference>
<dbReference type="GO" id="GO:0005737">
    <property type="term" value="C:cytoplasm"/>
    <property type="evidence" value="ECO:0007669"/>
    <property type="project" value="TreeGrafter"/>
</dbReference>
<feature type="region of interest" description="Disordered" evidence="4">
    <location>
        <begin position="206"/>
        <end position="239"/>
    </location>
</feature>
<dbReference type="Gene3D" id="3.40.50.12780">
    <property type="entry name" value="N-terminal domain of ligase-like"/>
    <property type="match status" value="1"/>
</dbReference>
<dbReference type="RefSeq" id="WP_203007040.1">
    <property type="nucleotide sequence ID" value="NZ_JADWYU010000203.1"/>
</dbReference>
<reference evidence="6" key="1">
    <citation type="submission" date="2020-12" db="EMBL/GenBank/DDBJ databases">
        <title>Genomic characterization of non-nitrogen-fixing Frankia strains.</title>
        <authorList>
            <person name="Carlos-Shanley C."/>
            <person name="Guerra T."/>
            <person name="Hahn D."/>
        </authorList>
    </citation>
    <scope>NUCLEOTIDE SEQUENCE</scope>
    <source>
        <strain evidence="6">CN6</strain>
    </source>
</reference>
<dbReference type="PROSITE" id="PS50075">
    <property type="entry name" value="CARRIER"/>
    <property type="match status" value="1"/>
</dbReference>
<dbReference type="InterPro" id="IPR042099">
    <property type="entry name" value="ANL_N_sf"/>
</dbReference>
<keyword evidence="7" id="KW-1185">Reference proteome</keyword>
<dbReference type="AlphaFoldDB" id="A0A937RQC5"/>
<dbReference type="InterPro" id="IPR009081">
    <property type="entry name" value="PP-bd_ACP"/>
</dbReference>
<feature type="compositionally biased region" description="Pro residues" evidence="4">
    <location>
        <begin position="838"/>
        <end position="847"/>
    </location>
</feature>
<dbReference type="InterPro" id="IPR000873">
    <property type="entry name" value="AMP-dep_synth/lig_dom"/>
</dbReference>
<dbReference type="InterPro" id="IPR036736">
    <property type="entry name" value="ACP-like_sf"/>
</dbReference>
<evidence type="ECO:0000256" key="3">
    <source>
        <dbReference type="ARBA" id="ARBA00022553"/>
    </source>
</evidence>
<dbReference type="InterPro" id="IPR029058">
    <property type="entry name" value="AB_hydrolase_fold"/>
</dbReference>